<keyword evidence="6 11" id="KW-0418">Kinase</keyword>
<dbReference type="PROSITE" id="PS00108">
    <property type="entry name" value="PROTEIN_KINASE_ST"/>
    <property type="match status" value="1"/>
</dbReference>
<dbReference type="FunFam" id="1.10.510.10:FF:000021">
    <property type="entry name" value="Serine/threonine protein kinase"/>
    <property type="match status" value="1"/>
</dbReference>
<dbReference type="InterPro" id="IPR042095">
    <property type="entry name" value="SUMF_sf"/>
</dbReference>
<dbReference type="SMART" id="SM00220">
    <property type="entry name" value="S_TKc"/>
    <property type="match status" value="1"/>
</dbReference>
<dbReference type="InterPro" id="IPR049052">
    <property type="entry name" value="nSTAND1"/>
</dbReference>
<evidence type="ECO:0000256" key="6">
    <source>
        <dbReference type="ARBA" id="ARBA00022777"/>
    </source>
</evidence>
<dbReference type="EMBL" id="LECT01000015">
    <property type="protein sequence ID" value="KLU06463.1"/>
    <property type="molecule type" value="Genomic_DNA"/>
</dbReference>
<evidence type="ECO:0000256" key="4">
    <source>
        <dbReference type="ARBA" id="ARBA00022679"/>
    </source>
</evidence>
<dbReference type="InterPro" id="IPR008271">
    <property type="entry name" value="Ser/Thr_kinase_AS"/>
</dbReference>
<protein>
    <recommendedName>
        <fullName evidence="2">non-specific serine/threonine protein kinase</fullName>
        <ecNumber evidence="2">2.7.11.1</ecNumber>
    </recommendedName>
</protein>
<dbReference type="PANTHER" id="PTHR43671:SF13">
    <property type="entry name" value="SERINE_THREONINE-PROTEIN KINASE NEK2"/>
    <property type="match status" value="1"/>
</dbReference>
<evidence type="ECO:0000256" key="1">
    <source>
        <dbReference type="ARBA" id="ARBA00010886"/>
    </source>
</evidence>
<evidence type="ECO:0000313" key="12">
    <source>
        <dbReference type="Proteomes" id="UP000036367"/>
    </source>
</evidence>
<dbReference type="STRING" id="595434.RISK_001674"/>
<dbReference type="InterPro" id="IPR005532">
    <property type="entry name" value="SUMF_dom"/>
</dbReference>
<sequence length="1819" mass="203800">MASDSDLPGETPSSKTQPGYINRLSETSQVDATIASGRAVPSIETPDWIGRYRVIRRIGSGGFGSVFQAKDESLNRDVAIKIPLRSLQDVSDEFQWTSEARMVAKLDHPNIVPVYDVGHSDQFPFFVVSRFIEGVDLRERLLASKPSLDEGLGWIRSIAEALHHAHSNGLVHRDVKPSNLLIDTQDRAWLTDFGLAMSDDAPRPSRAGLLIGTYSYMSPEQARGEGHLVDGRADIFALGIVLYELLVGRRPFSGGSSQQLLQDIVRAEPKPLRQFDPNLPMELERICLKALAQRVSDRYPTAAAMAADLGSYQTEESTVDYSGDLSATFVPAANALSSPGELANLLRPDAEPRVIPKGLRAFDQHDRSFFLQLVPGARDAHGIPEVLRQLKIRIDARDIDEAFRVALIYGPSGSGKSSLMQAGLVPLLDASVEVVSLEANATHTESCLLAALQKLDSNIAAESTLIGAMASIRKNGVGGGKKVLVIVDQFEQWLHIHSRMQDEVLVDAIRQCDGKNLQCLLLIRDDFWMPATQFFHELDLRLVQDVNCIAVDRFDRRHAHYVLTQFGRAYGCLPEDLGQITAEQTKFISRIIEAVQENGRVISIHLAVLAQMLKSRTWDLKTLAEFGGAEGVDIVYLQSTFEDSNASPHHRRLRDPAKAVLAELLPERGTKIKGQMKDLDRLQEVAGLDDATFGELIEALDGELRLITPTAALIGVESDVSQRSYQLTHDFLVEPIRDWLTQSDRQTARGRARLRLNELTEYWKPKRENRFLPSGLEYLRFLALTASAQRTEDQAKLMAASTRFHGTRWAIAAVLLVLAGLAVATVNQNIANHLAKQETESMVSRLLAADVAMVPQVIETMQSIREEAEPRLQFVVADSTKSPREVLAARLALVDQDPSQIEPLVDAIPQSSHDTLGVIAERLALQSELATQMLWSRFRSDTLDEDRRLRFGWVLAQLDPANPDWKHHASHLVQAIVNQNPTRVGELTPGFTRIAEHILEPAVEYFAPTSEANQFDLGSDVRLNAAFLISHCLTPADPLLKDLLIAAEKDQFELLLSVAKTDPRSISQFLNEELGERALPTWTDTEDLERFPEISVELKNEIRGMQGLVGEAFAMVQCCPLDDFESLARSMQPFGFRPECVRVYAKGLDSCVAAVFERDGLDWRFTGDVDRESVDEIQQAMRDDGFYPCDVTAVPDDVVDAESDPMQMLQKYGVLWTERPHGVIDSRIYLGLSDSEHQSKGWEPLLHGGFVPKSNLKRRHPSGSDRYSSVRHRLVSPPMTEDAWNESPYSFQTRVTLGKYQTDIRMNPPGEFDEDTVSYSAIWWNGGAYESKTLERLPAEDHWRASKGLAAEGYRLASLSLVEDDESVAASVWIRPVVTDEQKDHVASRQANAIIALTRLGSAEHLWESLKDAPDPRLRSFLMDRLASLSVPSSILLEQLRVEDNESRRFALLASLARYRPEQLPADDLRELETLVSDWGTNHPQASIHSICRYLANRWKWEEVVEKIDQSDRPSSSADHVSEAVSVSGSEELAPVWDRNGQGQTMVTIQGPVDFVMGSPGHESFRDHSLEIPIRTQIPRTFAICDAEVTLEQFQRFDPDATYATQYALQPDCPMTSVGWFDAIKYCRWLSEQEGIPKSQMCYPSIQEIEQSYQLPEGIKRPKDFLERTGYRLPTEAEWEYACRGRTHTPRSYGNSPELLPQYAWTTEGAAQGSRILFRPVRQLVPNPFGLFDTLGNVMEWCETHEVSRRENKTMLVDTTNGLIDNQSTFRAARGSAVFYIPTTMRSAKREQEKLYTHHPYLGFRVARTLQVVEEPNAE</sequence>
<dbReference type="Pfam" id="PF03781">
    <property type="entry name" value="FGE-sulfatase"/>
    <property type="match status" value="1"/>
</dbReference>
<dbReference type="OrthoDB" id="6111975at2"/>
<dbReference type="GO" id="GO:0005524">
    <property type="term" value="F:ATP binding"/>
    <property type="evidence" value="ECO:0007669"/>
    <property type="project" value="UniProtKB-UniRule"/>
</dbReference>
<dbReference type="GO" id="GO:0004674">
    <property type="term" value="F:protein serine/threonine kinase activity"/>
    <property type="evidence" value="ECO:0007669"/>
    <property type="project" value="UniProtKB-KW"/>
</dbReference>
<keyword evidence="5 8" id="KW-0547">Nucleotide-binding</keyword>
<comment type="similarity">
    <text evidence="1">Belongs to the protein kinase superfamily. NEK Ser/Thr protein kinase family. NIMA subfamily.</text>
</comment>
<feature type="binding site" evidence="8">
    <location>
        <position position="81"/>
    </location>
    <ligand>
        <name>ATP</name>
        <dbReference type="ChEBI" id="CHEBI:30616"/>
    </ligand>
</feature>
<keyword evidence="3 11" id="KW-0723">Serine/threonine-protein kinase</keyword>
<dbReference type="Gene3D" id="3.30.200.20">
    <property type="entry name" value="Phosphorylase Kinase, domain 1"/>
    <property type="match status" value="1"/>
</dbReference>
<dbReference type="Pfam" id="PF00069">
    <property type="entry name" value="Pkinase"/>
    <property type="match status" value="1"/>
</dbReference>
<dbReference type="InterPro" id="IPR016187">
    <property type="entry name" value="CTDL_fold"/>
</dbReference>
<keyword evidence="12" id="KW-1185">Reference proteome</keyword>
<feature type="region of interest" description="Disordered" evidence="9">
    <location>
        <begin position="1510"/>
        <end position="1541"/>
    </location>
</feature>
<evidence type="ECO:0000259" key="10">
    <source>
        <dbReference type="PROSITE" id="PS50011"/>
    </source>
</evidence>
<dbReference type="CDD" id="cd14014">
    <property type="entry name" value="STKc_PknB_like"/>
    <property type="match status" value="1"/>
</dbReference>
<comment type="caution">
    <text evidence="11">The sequence shown here is derived from an EMBL/GenBank/DDBJ whole genome shotgun (WGS) entry which is preliminary data.</text>
</comment>
<feature type="compositionally biased region" description="Polar residues" evidence="9">
    <location>
        <begin position="11"/>
        <end position="23"/>
    </location>
</feature>
<dbReference type="PATRIC" id="fig|595434.4.peg.1596"/>
<evidence type="ECO:0000256" key="8">
    <source>
        <dbReference type="PROSITE-ProRule" id="PRU10141"/>
    </source>
</evidence>
<evidence type="ECO:0000256" key="3">
    <source>
        <dbReference type="ARBA" id="ARBA00022527"/>
    </source>
</evidence>
<dbReference type="InterPro" id="IPR050660">
    <property type="entry name" value="NEK_Ser/Thr_kinase"/>
</dbReference>
<dbReference type="InterPro" id="IPR017441">
    <property type="entry name" value="Protein_kinase_ATP_BS"/>
</dbReference>
<proteinExistence type="inferred from homology"/>
<evidence type="ECO:0000313" key="11">
    <source>
        <dbReference type="EMBL" id="KLU06463.1"/>
    </source>
</evidence>
<dbReference type="PANTHER" id="PTHR43671">
    <property type="entry name" value="SERINE/THREONINE-PROTEIN KINASE NEK"/>
    <property type="match status" value="1"/>
</dbReference>
<gene>
    <name evidence="11" type="ORF">RISK_001674</name>
</gene>
<evidence type="ECO:0000256" key="5">
    <source>
        <dbReference type="ARBA" id="ARBA00022741"/>
    </source>
</evidence>
<dbReference type="PROSITE" id="PS50011">
    <property type="entry name" value="PROTEIN_KINASE_DOM"/>
    <property type="match status" value="1"/>
</dbReference>
<dbReference type="SUPFAM" id="SSF52540">
    <property type="entry name" value="P-loop containing nucleoside triphosphate hydrolases"/>
    <property type="match status" value="1"/>
</dbReference>
<reference evidence="11" key="1">
    <citation type="submission" date="2015-05" db="EMBL/GenBank/DDBJ databases">
        <title>Permanent draft genome of Rhodopirellula islandicus K833.</title>
        <authorList>
            <person name="Kizina J."/>
            <person name="Richter M."/>
            <person name="Glockner F.O."/>
            <person name="Harder J."/>
        </authorList>
    </citation>
    <scope>NUCLEOTIDE SEQUENCE [LARGE SCALE GENOMIC DNA]</scope>
    <source>
        <strain evidence="11">K833</strain>
    </source>
</reference>
<feature type="compositionally biased region" description="Low complexity" evidence="9">
    <location>
        <begin position="1523"/>
        <end position="1532"/>
    </location>
</feature>
<organism evidence="11 12">
    <name type="scientific">Rhodopirellula islandica</name>
    <dbReference type="NCBI Taxonomy" id="595434"/>
    <lineage>
        <taxon>Bacteria</taxon>
        <taxon>Pseudomonadati</taxon>
        <taxon>Planctomycetota</taxon>
        <taxon>Planctomycetia</taxon>
        <taxon>Pirellulales</taxon>
        <taxon>Pirellulaceae</taxon>
        <taxon>Rhodopirellula</taxon>
    </lineage>
</organism>
<evidence type="ECO:0000256" key="9">
    <source>
        <dbReference type="SAM" id="MobiDB-lite"/>
    </source>
</evidence>
<dbReference type="Proteomes" id="UP000036367">
    <property type="component" value="Unassembled WGS sequence"/>
</dbReference>
<dbReference type="Gene3D" id="3.90.1580.10">
    <property type="entry name" value="paralog of FGE (formylglycine-generating enzyme)"/>
    <property type="match status" value="1"/>
</dbReference>
<keyword evidence="7 8" id="KW-0067">ATP-binding</keyword>
<dbReference type="SUPFAM" id="SSF56436">
    <property type="entry name" value="C-type lectin-like"/>
    <property type="match status" value="1"/>
</dbReference>
<feature type="domain" description="Protein kinase" evidence="10">
    <location>
        <begin position="52"/>
        <end position="319"/>
    </location>
</feature>
<evidence type="ECO:0000256" key="2">
    <source>
        <dbReference type="ARBA" id="ARBA00012513"/>
    </source>
</evidence>
<evidence type="ECO:0000256" key="7">
    <source>
        <dbReference type="ARBA" id="ARBA00022840"/>
    </source>
</evidence>
<dbReference type="PROSITE" id="PS00107">
    <property type="entry name" value="PROTEIN_KINASE_ATP"/>
    <property type="match status" value="1"/>
</dbReference>
<name>A0A0J1BJ54_RHOIS</name>
<dbReference type="InterPro" id="IPR027417">
    <property type="entry name" value="P-loop_NTPase"/>
</dbReference>
<dbReference type="InterPro" id="IPR011009">
    <property type="entry name" value="Kinase-like_dom_sf"/>
</dbReference>
<dbReference type="RefSeq" id="WP_047813498.1">
    <property type="nucleotide sequence ID" value="NZ_LECT01000015.1"/>
</dbReference>
<feature type="region of interest" description="Disordered" evidence="9">
    <location>
        <begin position="1"/>
        <end position="23"/>
    </location>
</feature>
<accession>A0A0J1BJ54</accession>
<dbReference type="Pfam" id="PF20703">
    <property type="entry name" value="nSTAND1"/>
    <property type="match status" value="1"/>
</dbReference>
<dbReference type="Gene3D" id="1.10.510.10">
    <property type="entry name" value="Transferase(Phosphotransferase) domain 1"/>
    <property type="match status" value="1"/>
</dbReference>
<dbReference type="SUPFAM" id="SSF56112">
    <property type="entry name" value="Protein kinase-like (PK-like)"/>
    <property type="match status" value="1"/>
</dbReference>
<dbReference type="InterPro" id="IPR000719">
    <property type="entry name" value="Prot_kinase_dom"/>
</dbReference>
<keyword evidence="4" id="KW-0808">Transferase</keyword>
<dbReference type="EC" id="2.7.11.1" evidence="2"/>